<keyword evidence="4 11" id="KW-0285">Flavoprotein</keyword>
<evidence type="ECO:0000313" key="13">
    <source>
        <dbReference type="Proteomes" id="UP001302349"/>
    </source>
</evidence>
<dbReference type="RefSeq" id="WP_317489313.1">
    <property type="nucleotide sequence ID" value="NZ_CP136051.1"/>
</dbReference>
<keyword evidence="6 11" id="KW-0479">Metal-binding</keyword>
<dbReference type="Gene3D" id="3.10.520.10">
    <property type="entry name" value="ApbE-like domains"/>
    <property type="match status" value="1"/>
</dbReference>
<comment type="catalytic activity">
    <reaction evidence="10 11">
        <text>L-threonyl-[protein] + FAD = FMN-L-threonyl-[protein] + AMP + H(+)</text>
        <dbReference type="Rhea" id="RHEA:36847"/>
        <dbReference type="Rhea" id="RHEA-COMP:11060"/>
        <dbReference type="Rhea" id="RHEA-COMP:11061"/>
        <dbReference type="ChEBI" id="CHEBI:15378"/>
        <dbReference type="ChEBI" id="CHEBI:30013"/>
        <dbReference type="ChEBI" id="CHEBI:57692"/>
        <dbReference type="ChEBI" id="CHEBI:74257"/>
        <dbReference type="ChEBI" id="CHEBI:456215"/>
        <dbReference type="EC" id="2.7.1.180"/>
    </reaction>
</comment>
<dbReference type="PIRSF" id="PIRSF006268">
    <property type="entry name" value="ApbE"/>
    <property type="match status" value="1"/>
</dbReference>
<gene>
    <name evidence="12" type="ORF">RT717_26340</name>
</gene>
<evidence type="ECO:0000256" key="4">
    <source>
        <dbReference type="ARBA" id="ARBA00022630"/>
    </source>
</evidence>
<comment type="similarity">
    <text evidence="11">Belongs to the ApbE family.</text>
</comment>
<evidence type="ECO:0000313" key="12">
    <source>
        <dbReference type="EMBL" id="WOK06599.1"/>
    </source>
</evidence>
<dbReference type="GO" id="GO:0016740">
    <property type="term" value="F:transferase activity"/>
    <property type="evidence" value="ECO:0007669"/>
    <property type="project" value="UniProtKB-KW"/>
</dbReference>
<comment type="cofactor">
    <cofactor evidence="1">
        <name>Mg(2+)</name>
        <dbReference type="ChEBI" id="CHEBI:18420"/>
    </cofactor>
</comment>
<evidence type="ECO:0000256" key="2">
    <source>
        <dbReference type="ARBA" id="ARBA00011955"/>
    </source>
</evidence>
<protein>
    <recommendedName>
        <fullName evidence="3 11">FAD:protein FMN transferase</fullName>
        <ecNumber evidence="2 11">2.7.1.180</ecNumber>
    </recommendedName>
    <alternativeName>
        <fullName evidence="9 11">Flavin transferase</fullName>
    </alternativeName>
</protein>
<accession>A0ABZ0IR08</accession>
<proteinExistence type="inferred from homology"/>
<evidence type="ECO:0000256" key="3">
    <source>
        <dbReference type="ARBA" id="ARBA00016337"/>
    </source>
</evidence>
<dbReference type="Pfam" id="PF02424">
    <property type="entry name" value="ApbE"/>
    <property type="match status" value="1"/>
</dbReference>
<evidence type="ECO:0000256" key="8">
    <source>
        <dbReference type="ARBA" id="ARBA00022842"/>
    </source>
</evidence>
<evidence type="ECO:0000256" key="9">
    <source>
        <dbReference type="ARBA" id="ARBA00031306"/>
    </source>
</evidence>
<sequence>MGTIFNITIDGPDSLTARKAAYKAFARIDQINLALSDYSEQSETWQLNATSPANWVAVSEDLGEVLKMSKAISEQTFGAFDPTIGALVQLWRRAKRKNELPGQRQIEEALAVNGFDAIVFDTTRLPFKIKYIKKGMKLDFGGIGKGYAVEEALKVLKAEGFAHSFVSAGSSIAAADAPASKPTWEFLLEDKNSGGPGINELIKCTNCFIASSGDIYQYLEFGGRKYSHIIDPETGEALTNGAFVIVTAPSGAQADAYATAFCVMEMEEIRRFLERNSDVSAMVWKKNGEVMEQLTFGQSFVN</sequence>
<evidence type="ECO:0000256" key="6">
    <source>
        <dbReference type="ARBA" id="ARBA00022723"/>
    </source>
</evidence>
<dbReference type="InterPro" id="IPR024932">
    <property type="entry name" value="ApbE"/>
</dbReference>
<dbReference type="PANTHER" id="PTHR30040:SF2">
    <property type="entry name" value="FAD:PROTEIN FMN TRANSFERASE"/>
    <property type="match status" value="1"/>
</dbReference>
<keyword evidence="7 11" id="KW-0274">FAD</keyword>
<dbReference type="EMBL" id="CP136051">
    <property type="protein sequence ID" value="WOK06599.1"/>
    <property type="molecule type" value="Genomic_DNA"/>
</dbReference>
<evidence type="ECO:0000256" key="1">
    <source>
        <dbReference type="ARBA" id="ARBA00001946"/>
    </source>
</evidence>
<keyword evidence="13" id="KW-1185">Reference proteome</keyword>
<dbReference type="InterPro" id="IPR003374">
    <property type="entry name" value="ApbE-like_sf"/>
</dbReference>
<name>A0ABZ0IR08_9BACT</name>
<dbReference type="Proteomes" id="UP001302349">
    <property type="component" value="Chromosome"/>
</dbReference>
<keyword evidence="8 11" id="KW-0460">Magnesium</keyword>
<keyword evidence="5 11" id="KW-0808">Transferase</keyword>
<evidence type="ECO:0000256" key="10">
    <source>
        <dbReference type="ARBA" id="ARBA00048540"/>
    </source>
</evidence>
<dbReference type="SUPFAM" id="SSF143631">
    <property type="entry name" value="ApbE-like"/>
    <property type="match status" value="1"/>
</dbReference>
<evidence type="ECO:0000256" key="7">
    <source>
        <dbReference type="ARBA" id="ARBA00022827"/>
    </source>
</evidence>
<reference evidence="12 13" key="1">
    <citation type="journal article" date="2023" name="Microbiol. Resour. Announc.">
        <title>Complete Genome Sequence of Imperialibacter roseus strain P4T.</title>
        <authorList>
            <person name="Tizabi D.R."/>
            <person name="Bachvaroff T."/>
            <person name="Hill R.T."/>
        </authorList>
    </citation>
    <scope>NUCLEOTIDE SEQUENCE [LARGE SCALE GENOMIC DNA]</scope>
    <source>
        <strain evidence="12 13">P4T</strain>
    </source>
</reference>
<evidence type="ECO:0000256" key="5">
    <source>
        <dbReference type="ARBA" id="ARBA00022679"/>
    </source>
</evidence>
<organism evidence="12 13">
    <name type="scientific">Imperialibacter roseus</name>
    <dbReference type="NCBI Taxonomy" id="1324217"/>
    <lineage>
        <taxon>Bacteria</taxon>
        <taxon>Pseudomonadati</taxon>
        <taxon>Bacteroidota</taxon>
        <taxon>Cytophagia</taxon>
        <taxon>Cytophagales</taxon>
        <taxon>Flammeovirgaceae</taxon>
        <taxon>Imperialibacter</taxon>
    </lineage>
</organism>
<evidence type="ECO:0000256" key="11">
    <source>
        <dbReference type="PIRNR" id="PIRNR006268"/>
    </source>
</evidence>
<dbReference type="PANTHER" id="PTHR30040">
    <property type="entry name" value="THIAMINE BIOSYNTHESIS LIPOPROTEIN APBE"/>
    <property type="match status" value="1"/>
</dbReference>
<dbReference type="EC" id="2.7.1.180" evidence="2 11"/>